<organism evidence="3 4">
    <name type="scientific">Blautia obeum</name>
    <dbReference type="NCBI Taxonomy" id="40520"/>
    <lineage>
        <taxon>Bacteria</taxon>
        <taxon>Bacillati</taxon>
        <taxon>Bacillota</taxon>
        <taxon>Clostridia</taxon>
        <taxon>Lachnospirales</taxon>
        <taxon>Lachnospiraceae</taxon>
        <taxon>Blautia</taxon>
    </lineage>
</organism>
<evidence type="ECO:0000313" key="3">
    <source>
        <dbReference type="EMBL" id="CUN41230.1"/>
    </source>
</evidence>
<feature type="domain" description="Replication-associated protein ORF2/G2P" evidence="2">
    <location>
        <begin position="68"/>
        <end position="174"/>
    </location>
</feature>
<feature type="region of interest" description="Disordered" evidence="1">
    <location>
        <begin position="181"/>
        <end position="203"/>
    </location>
</feature>
<dbReference type="Proteomes" id="UP000095409">
    <property type="component" value="Unassembled WGS sequence"/>
</dbReference>
<dbReference type="Pfam" id="PF23343">
    <property type="entry name" value="REP_ORF2-G2P"/>
    <property type="match status" value="1"/>
</dbReference>
<accession>A0A173WQ63</accession>
<sequence length="263" mass="31435">MATRRKEYRFRNGKIIEIEENHDSNYGASGQKRIKKKKPTEEQMRLVNINNKVKRCRHKLLEYFNVGDCFGTWTYSQANRPPDMKTALKDFQKAIRIVRIEYKKRNRELFWIRNIERGTKGAWHIHFVVNEIGDTASIMQKAWKKGGIYAVEIRNEPKVYDEDFSKLAAYMTKDEHTKEIKKDGTPAKPRLKETSYNTSRNMPLKKPHVDKLVRWKNEVRPRKGYYIISIHEGINPVTGFKYRRYTMARFPEPKRKVQLKRRI</sequence>
<reference evidence="3 4" key="1">
    <citation type="submission" date="2015-09" db="EMBL/GenBank/DDBJ databases">
        <authorList>
            <consortium name="Pathogen Informatics"/>
        </authorList>
    </citation>
    <scope>NUCLEOTIDE SEQUENCE [LARGE SCALE GENOMIC DNA]</scope>
    <source>
        <strain evidence="3 4">2789STDY5608837</strain>
    </source>
</reference>
<dbReference type="RefSeq" id="WP_055065445.1">
    <property type="nucleotide sequence ID" value="NZ_CYZD01000001.1"/>
</dbReference>
<feature type="compositionally biased region" description="Basic and acidic residues" evidence="1">
    <location>
        <begin position="181"/>
        <end position="193"/>
    </location>
</feature>
<evidence type="ECO:0000259" key="2">
    <source>
        <dbReference type="Pfam" id="PF23343"/>
    </source>
</evidence>
<dbReference type="InterPro" id="IPR056906">
    <property type="entry name" value="ORF2/G2P_dom"/>
</dbReference>
<evidence type="ECO:0000313" key="4">
    <source>
        <dbReference type="Proteomes" id="UP000095409"/>
    </source>
</evidence>
<evidence type="ECO:0000256" key="1">
    <source>
        <dbReference type="SAM" id="MobiDB-lite"/>
    </source>
</evidence>
<gene>
    <name evidence="3" type="ORF">ERS852394_00170</name>
</gene>
<dbReference type="EMBL" id="CYZD01000001">
    <property type="protein sequence ID" value="CUN41230.1"/>
    <property type="molecule type" value="Genomic_DNA"/>
</dbReference>
<name>A0A173WQ63_9FIRM</name>
<proteinExistence type="predicted"/>
<protein>
    <recommendedName>
        <fullName evidence="2">Replication-associated protein ORF2/G2P domain-containing protein</fullName>
    </recommendedName>
</protein>
<dbReference type="AlphaFoldDB" id="A0A173WQ63"/>